<feature type="compositionally biased region" description="Polar residues" evidence="2">
    <location>
        <begin position="864"/>
        <end position="882"/>
    </location>
</feature>
<evidence type="ECO:0000256" key="2">
    <source>
        <dbReference type="SAM" id="MobiDB-lite"/>
    </source>
</evidence>
<evidence type="ECO:0000313" key="4">
    <source>
        <dbReference type="Proteomes" id="UP000009168"/>
    </source>
</evidence>
<dbReference type="EMBL" id="GG662853">
    <property type="protein sequence ID" value="EAR87369.2"/>
    <property type="molecule type" value="Genomic_DNA"/>
</dbReference>
<evidence type="ECO:0000256" key="1">
    <source>
        <dbReference type="SAM" id="Coils"/>
    </source>
</evidence>
<dbReference type="RefSeq" id="XP_001007614.2">
    <property type="nucleotide sequence ID" value="XM_001007614.2"/>
</dbReference>
<evidence type="ECO:0000313" key="3">
    <source>
        <dbReference type="EMBL" id="EAR87369.2"/>
    </source>
</evidence>
<proteinExistence type="predicted"/>
<keyword evidence="4" id="KW-1185">Reference proteome</keyword>
<gene>
    <name evidence="3" type="ORF">TTHERM_00058810</name>
</gene>
<reference evidence="4" key="1">
    <citation type="journal article" date="2006" name="PLoS Biol.">
        <title>Macronuclear genome sequence of the ciliate Tetrahymena thermophila, a model eukaryote.</title>
        <authorList>
            <person name="Eisen J.A."/>
            <person name="Coyne R.S."/>
            <person name="Wu M."/>
            <person name="Wu D."/>
            <person name="Thiagarajan M."/>
            <person name="Wortman J.R."/>
            <person name="Badger J.H."/>
            <person name="Ren Q."/>
            <person name="Amedeo P."/>
            <person name="Jones K.M."/>
            <person name="Tallon L.J."/>
            <person name="Delcher A.L."/>
            <person name="Salzberg S.L."/>
            <person name="Silva J.C."/>
            <person name="Haas B.J."/>
            <person name="Majoros W.H."/>
            <person name="Farzad M."/>
            <person name="Carlton J.M."/>
            <person name="Smith R.K. Jr."/>
            <person name="Garg J."/>
            <person name="Pearlman R.E."/>
            <person name="Karrer K.M."/>
            <person name="Sun L."/>
            <person name="Manning G."/>
            <person name="Elde N.C."/>
            <person name="Turkewitz A.P."/>
            <person name="Asai D.J."/>
            <person name="Wilkes D.E."/>
            <person name="Wang Y."/>
            <person name="Cai H."/>
            <person name="Collins K."/>
            <person name="Stewart B.A."/>
            <person name="Lee S.R."/>
            <person name="Wilamowska K."/>
            <person name="Weinberg Z."/>
            <person name="Ruzzo W.L."/>
            <person name="Wloga D."/>
            <person name="Gaertig J."/>
            <person name="Frankel J."/>
            <person name="Tsao C.-C."/>
            <person name="Gorovsky M.A."/>
            <person name="Keeling P.J."/>
            <person name="Waller R.F."/>
            <person name="Patron N.J."/>
            <person name="Cherry J.M."/>
            <person name="Stover N.A."/>
            <person name="Krieger C.J."/>
            <person name="del Toro C."/>
            <person name="Ryder H.F."/>
            <person name="Williamson S.C."/>
            <person name="Barbeau R.A."/>
            <person name="Hamilton E.P."/>
            <person name="Orias E."/>
        </authorList>
    </citation>
    <scope>NUCLEOTIDE SEQUENCE [LARGE SCALE GENOMIC DNA]</scope>
    <source>
        <strain evidence="4">SB210</strain>
    </source>
</reference>
<organism evidence="3 4">
    <name type="scientific">Tetrahymena thermophila (strain SB210)</name>
    <dbReference type="NCBI Taxonomy" id="312017"/>
    <lineage>
        <taxon>Eukaryota</taxon>
        <taxon>Sar</taxon>
        <taxon>Alveolata</taxon>
        <taxon>Ciliophora</taxon>
        <taxon>Intramacronucleata</taxon>
        <taxon>Oligohymenophorea</taxon>
        <taxon>Hymenostomatida</taxon>
        <taxon>Tetrahymenina</taxon>
        <taxon>Tetrahymenidae</taxon>
        <taxon>Tetrahymena</taxon>
    </lineage>
</organism>
<dbReference type="GeneID" id="7829553"/>
<feature type="coiled-coil region" evidence="1">
    <location>
        <begin position="1024"/>
        <end position="1073"/>
    </location>
</feature>
<dbReference type="AlphaFoldDB" id="I7MDD3"/>
<protein>
    <submittedName>
        <fullName evidence="3">Uncharacterized protein</fullName>
    </submittedName>
</protein>
<dbReference type="InParanoid" id="I7MDD3"/>
<accession>I7MDD3</accession>
<feature type="region of interest" description="Disordered" evidence="2">
    <location>
        <begin position="864"/>
        <end position="884"/>
    </location>
</feature>
<sequence length="1074" mass="130822">MNEGEVNDQDEEGIIYWNKKVIKKAFNEWKQRLNNKKDMFRKLVIARYEIEFKRKKKIFDYLQYNKSYSYNMRILLMEQSARINQKLKEKVFKGFQSIKQKKEVRSEFFAKICYFYHDFILHKYFNIMKNQKELIWEQDFQKQKANIFWKQSLQRKYFLCLKQAKIMKLQIDREIQKKINICKLIFKKTHARIFIKNLKENVDHRIQIKQQFKQLANAKMKIYFDKLKNYLVKQQIKQKRLQLADSYQQNRVGNLIKQKYFNLLQKIVKDCQDFKRKQILIKKKMLKKYFNSFVSQLEYNFNVNIYYADKHFEQKLAKKFFTALKLYQKIVHYHKIKNQRKIKYLVKDIFNSFKSYWQRCQLETKKRYLITRSRQKFVKQFVWRQWRDQLLLKQAEGEKQKDIQQISNKQYLKKSFQILKNYQINQQVKKKQKKIINKHLLHKYFQLVVKFYLRKKSVQEKERQARKFYFIKSVKQGFYEMKRVYLIKKNIVLKIQQKEQQNNILLAKQSFQILLQNKANKQKKKAKYQNFLNKNVNKQQLQIFNAFKLYSKSKIFKKIDQQKHQKNIQSGLLQRILQSWKNIICLKKNKRTYFQEKSTLIAKKIAFKRFEKNVQEQRIIKRKLRALKLKKMIKMKKLIFTHMKQFLWKKQIKKQEIKEKENLYLAKLLIKSLFAWKLYLKALRRAKQKVKYAIVHWSNQKKKISFKKMQEFLQIKKQKRQEELDAFSLHISHKQNEVLKKVIMMGIEIKESKIKFQKNDLVKIKIREQDLAFKYGRKWLDFYERRKILKKQLNCQNQNKQQIQQQKGLQNIKAQQPKDTIVFDRSNKRQHAYQMSFFPNHQLSKESFQNDSINIQQQNKVFFQQNTPNKPPSSQGNPTFRQGSEDKAKEILNWFDKEFLVKNKLVPKKIQENQQNQDTIQIQRIGVNVKQNNNKITQENVTTAKQQIFSQNQKQSNNIFNQLNEIPVEAPKSQKNNSGYFQNQSNQQIKVRNSLLNVQQNSNHVLHLSNIAQLLDQDHSTTIIEDIKEKNKQLEQIIAEYQNKKQQGNNVRASELKALIQEKLLEIKQLKSNI</sequence>
<dbReference type="Proteomes" id="UP000009168">
    <property type="component" value="Unassembled WGS sequence"/>
</dbReference>
<dbReference type="KEGG" id="tet:TTHERM_00058810"/>
<keyword evidence="1" id="KW-0175">Coiled coil</keyword>
<dbReference type="STRING" id="312017.I7MDD3"/>
<name>I7MDD3_TETTS</name>